<name>A0ABU2MWJ5_9ACTN</name>
<dbReference type="RefSeq" id="WP_311707165.1">
    <property type="nucleotide sequence ID" value="NZ_JAVREL010000018.1"/>
</dbReference>
<protein>
    <submittedName>
        <fullName evidence="1">Uncharacterized protein</fullName>
    </submittedName>
</protein>
<evidence type="ECO:0000313" key="2">
    <source>
        <dbReference type="Proteomes" id="UP001183246"/>
    </source>
</evidence>
<reference evidence="2" key="1">
    <citation type="submission" date="2023-07" db="EMBL/GenBank/DDBJ databases">
        <title>30 novel species of actinomycetes from the DSMZ collection.</title>
        <authorList>
            <person name="Nouioui I."/>
        </authorList>
    </citation>
    <scope>NUCLEOTIDE SEQUENCE [LARGE SCALE GENOMIC DNA]</scope>
    <source>
        <strain evidence="2">DSM 44938</strain>
    </source>
</reference>
<keyword evidence="2" id="KW-1185">Reference proteome</keyword>
<gene>
    <name evidence="1" type="ORF">RM590_26055</name>
</gene>
<organism evidence="1 2">
    <name type="scientific">Streptomyces litchfieldiae</name>
    <dbReference type="NCBI Taxonomy" id="3075543"/>
    <lineage>
        <taxon>Bacteria</taxon>
        <taxon>Bacillati</taxon>
        <taxon>Actinomycetota</taxon>
        <taxon>Actinomycetes</taxon>
        <taxon>Kitasatosporales</taxon>
        <taxon>Streptomycetaceae</taxon>
        <taxon>Streptomyces</taxon>
    </lineage>
</organism>
<sequence length="75" mass="7853">MTLNPLRPTAPAASNDDARDVLAALKAALAEHGITLPSLDVDHSTWTSPYSDTLIELGRGNINTARAIAAALTRS</sequence>
<dbReference type="Proteomes" id="UP001183246">
    <property type="component" value="Unassembled WGS sequence"/>
</dbReference>
<dbReference type="EMBL" id="JAVREL010000018">
    <property type="protein sequence ID" value="MDT0346025.1"/>
    <property type="molecule type" value="Genomic_DNA"/>
</dbReference>
<evidence type="ECO:0000313" key="1">
    <source>
        <dbReference type="EMBL" id="MDT0346025.1"/>
    </source>
</evidence>
<accession>A0ABU2MWJ5</accession>
<comment type="caution">
    <text evidence="1">The sequence shown here is derived from an EMBL/GenBank/DDBJ whole genome shotgun (WGS) entry which is preliminary data.</text>
</comment>
<proteinExistence type="predicted"/>